<feature type="compositionally biased region" description="Polar residues" evidence="3">
    <location>
        <begin position="275"/>
        <end position="288"/>
    </location>
</feature>
<evidence type="ECO:0000313" key="5">
    <source>
        <dbReference type="Proteomes" id="UP001530400"/>
    </source>
</evidence>
<feature type="region of interest" description="Disordered" evidence="3">
    <location>
        <begin position="847"/>
        <end position="898"/>
    </location>
</feature>
<dbReference type="SUPFAM" id="SSF48403">
    <property type="entry name" value="Ankyrin repeat"/>
    <property type="match status" value="1"/>
</dbReference>
<dbReference type="Pfam" id="PF00023">
    <property type="entry name" value="Ank"/>
    <property type="match status" value="1"/>
</dbReference>
<sequence length="1012" mass="110890">SPIAVTAADDKVASNKQAGNKEDTNGAEVTNGTAVAADNTDGNAVTTNNADAPGMKIATEQQQQQQEQEQRLDEDSDEESYETESSDEEEEEPKRRGWFAFLKRANDDDDDSCETESDDDHSVEEPEVTTTEKDDEADEAAPVDQLVHPPSSQPVAEGEEADEEEITQAIQRVQRRIADYRKKQAATTAPYADVVSANINGDVNEVEYNVAKEAETVKEAAVDEIFNVPLDQDVLTAEHDLVSCEASDEAIKVHEGTATIDAAADDNELEPTDPAATQEQGASFTSNPAEVEQQEDTEEEEIPSLSERHSLLSLAAQHNRVDVIQELIGMGEANDRFALLKGLGAHVAVSAIDDDDDHVNLELFVPPPLHAAVAHGSVDAVACLLRMGADPSLRPFPFEYSSSGVAKDGGDGNCKKYYGRTAWELAFGTSLLPVDTDNDENGSSSGSGSGSNRGWFGFTKQQDTKLQRQLSGLNIPQAKLDGIHHAFTTEALRAIGSDEVERLRQLLEAGMGRDVEVAGKTLRKWAGEMDAVACFALMMRAYDGDNDYEEQQEGDIDVNQVVDAIVRAYDTAADENVAIAEGELAGLSNDDIITLIQENESLIPALTACRDDLAEETDMCQNILRDIRSTGGKGGLASQSLLELVRSLKEDRQELEEVVKRWQDAWEEREDELDWFWEEAISDELRGELTQSGVLDSVVEPSRAGMKPISSKNATLQELSVRYREAMNRVENLRSSIASLAEGSATYRAEIENNGLSGALSLVQSLRGEVKELREKISQAQAGESICRRKIELIQRRIGHPVNEEEGLDDFQLNAIAGGNESGEGCTSPVKVPEPMQADVHSARIPTPEIFSSQHDEEKKKGNDDTYGDEDDNSNTYEEEACNREGSVDDDESSYDGDYEDLESAVDEIMYSETPVTSEEETNMEALAIPSTDSDELLQHDHQGKQSMKQSQLRESGMSTAIVLRQPNGNGTSLPSQIWDLLRRIIGLRRTSSAVSNYRDYEVNSTRHIMIV</sequence>
<evidence type="ECO:0000256" key="3">
    <source>
        <dbReference type="SAM" id="MobiDB-lite"/>
    </source>
</evidence>
<feature type="region of interest" description="Disordered" evidence="3">
    <location>
        <begin position="1"/>
        <end position="165"/>
    </location>
</feature>
<feature type="coiled-coil region" evidence="2">
    <location>
        <begin position="716"/>
        <end position="783"/>
    </location>
</feature>
<dbReference type="SMART" id="SM00248">
    <property type="entry name" value="ANK"/>
    <property type="match status" value="2"/>
</dbReference>
<feature type="compositionally biased region" description="Basic and acidic residues" evidence="3">
    <location>
        <begin position="8"/>
        <end position="24"/>
    </location>
</feature>
<proteinExistence type="predicted"/>
<comment type="caution">
    <text evidence="4">The sequence shown here is derived from an EMBL/GenBank/DDBJ whole genome shotgun (WGS) entry which is preliminary data.</text>
</comment>
<feature type="compositionally biased region" description="Acidic residues" evidence="3">
    <location>
        <begin position="866"/>
        <end position="880"/>
    </location>
</feature>
<dbReference type="AlphaFoldDB" id="A0ABD3QZ22"/>
<evidence type="ECO:0000256" key="2">
    <source>
        <dbReference type="SAM" id="Coils"/>
    </source>
</evidence>
<feature type="repeat" description="ANK" evidence="1">
    <location>
        <begin position="368"/>
        <end position="396"/>
    </location>
</feature>
<keyword evidence="1" id="KW-0040">ANK repeat</keyword>
<feature type="compositionally biased region" description="Acidic residues" evidence="3">
    <location>
        <begin position="74"/>
        <end position="91"/>
    </location>
</feature>
<feature type="coiled-coil region" evidence="2">
    <location>
        <begin position="638"/>
        <end position="672"/>
    </location>
</feature>
<dbReference type="PANTHER" id="PTHR35711:SF1">
    <property type="entry name" value="ECTODERMAL, ISOFORM F"/>
    <property type="match status" value="1"/>
</dbReference>
<accession>A0ABD3QZ22</accession>
<organism evidence="4 5">
    <name type="scientific">Cyclotella atomus</name>
    <dbReference type="NCBI Taxonomy" id="382360"/>
    <lineage>
        <taxon>Eukaryota</taxon>
        <taxon>Sar</taxon>
        <taxon>Stramenopiles</taxon>
        <taxon>Ochrophyta</taxon>
        <taxon>Bacillariophyta</taxon>
        <taxon>Coscinodiscophyceae</taxon>
        <taxon>Thalassiosirophycidae</taxon>
        <taxon>Stephanodiscales</taxon>
        <taxon>Stephanodiscaceae</taxon>
        <taxon>Cyclotella</taxon>
    </lineage>
</organism>
<feature type="region of interest" description="Disordered" evidence="3">
    <location>
        <begin position="263"/>
        <end position="305"/>
    </location>
</feature>
<evidence type="ECO:0008006" key="6">
    <source>
        <dbReference type="Google" id="ProtNLM"/>
    </source>
</evidence>
<evidence type="ECO:0000256" key="1">
    <source>
        <dbReference type="PROSITE-ProRule" id="PRU00023"/>
    </source>
</evidence>
<feature type="compositionally biased region" description="Basic and acidic residues" evidence="3">
    <location>
        <begin position="854"/>
        <end position="864"/>
    </location>
</feature>
<feature type="compositionally biased region" description="Acidic residues" evidence="3">
    <location>
        <begin position="107"/>
        <end position="141"/>
    </location>
</feature>
<reference evidence="4 5" key="1">
    <citation type="submission" date="2024-10" db="EMBL/GenBank/DDBJ databases">
        <title>Updated reference genomes for cyclostephanoid diatoms.</title>
        <authorList>
            <person name="Roberts W.R."/>
            <person name="Alverson A.J."/>
        </authorList>
    </citation>
    <scope>NUCLEOTIDE SEQUENCE [LARGE SCALE GENOMIC DNA]</scope>
    <source>
        <strain evidence="4 5">AJA010-31</strain>
    </source>
</reference>
<feature type="compositionally biased region" description="Acidic residues" evidence="3">
    <location>
        <begin position="888"/>
        <end position="898"/>
    </location>
</feature>
<feature type="compositionally biased region" description="Polar residues" evidence="3">
    <location>
        <begin position="40"/>
        <end position="50"/>
    </location>
</feature>
<gene>
    <name evidence="4" type="ORF">ACHAWO_006222</name>
</gene>
<dbReference type="PANTHER" id="PTHR35711">
    <property type="entry name" value="EXPRESSED PROTEIN"/>
    <property type="match status" value="1"/>
</dbReference>
<dbReference type="InterPro" id="IPR036770">
    <property type="entry name" value="Ankyrin_rpt-contain_sf"/>
</dbReference>
<keyword evidence="5" id="KW-1185">Reference proteome</keyword>
<feature type="compositionally biased region" description="Acidic residues" evidence="3">
    <location>
        <begin position="292"/>
        <end position="302"/>
    </location>
</feature>
<feature type="non-terminal residue" evidence="4">
    <location>
        <position position="1"/>
    </location>
</feature>
<feature type="region of interest" description="Disordered" evidence="3">
    <location>
        <begin position="434"/>
        <end position="454"/>
    </location>
</feature>
<dbReference type="PROSITE" id="PS50297">
    <property type="entry name" value="ANK_REP_REGION"/>
    <property type="match status" value="1"/>
</dbReference>
<dbReference type="InterPro" id="IPR002110">
    <property type="entry name" value="Ankyrin_rpt"/>
</dbReference>
<dbReference type="EMBL" id="JALLPJ020000005">
    <property type="protein sequence ID" value="KAL3805418.1"/>
    <property type="molecule type" value="Genomic_DNA"/>
</dbReference>
<dbReference type="PROSITE" id="PS50088">
    <property type="entry name" value="ANK_REPEAT"/>
    <property type="match status" value="1"/>
</dbReference>
<protein>
    <recommendedName>
        <fullName evidence="6">ANK_REP_REGION domain-containing protein</fullName>
    </recommendedName>
</protein>
<dbReference type="Proteomes" id="UP001530400">
    <property type="component" value="Unassembled WGS sequence"/>
</dbReference>
<dbReference type="Gene3D" id="1.25.40.20">
    <property type="entry name" value="Ankyrin repeat-containing domain"/>
    <property type="match status" value="1"/>
</dbReference>
<evidence type="ECO:0000313" key="4">
    <source>
        <dbReference type="EMBL" id="KAL3805418.1"/>
    </source>
</evidence>
<keyword evidence="2" id="KW-0175">Coiled coil</keyword>
<name>A0ABD3QZ22_9STRA</name>